<gene>
    <name evidence="1" type="ORF">FKW44_019839</name>
</gene>
<feature type="non-terminal residue" evidence="1">
    <location>
        <position position="134"/>
    </location>
</feature>
<keyword evidence="2" id="KW-1185">Reference proteome</keyword>
<name>A0A7T8GWD7_CALRO</name>
<accession>A0A7T8GWD7</accession>
<dbReference type="EMBL" id="CP045903">
    <property type="protein sequence ID" value="QQP39073.1"/>
    <property type="molecule type" value="Genomic_DNA"/>
</dbReference>
<dbReference type="OrthoDB" id="7540217at2759"/>
<feature type="non-terminal residue" evidence="1">
    <location>
        <position position="1"/>
    </location>
</feature>
<proteinExistence type="predicted"/>
<dbReference type="Proteomes" id="UP000595437">
    <property type="component" value="Chromosome 14"/>
</dbReference>
<evidence type="ECO:0000313" key="2">
    <source>
        <dbReference type="Proteomes" id="UP000595437"/>
    </source>
</evidence>
<dbReference type="AlphaFoldDB" id="A0A7T8GWD7"/>
<protein>
    <submittedName>
        <fullName evidence="1">Uncharacterized protein</fullName>
    </submittedName>
</protein>
<sequence length="134" mass="15250">LLSIKASSYEEIKGCKWNEELLRSAIVMASVSNGGEISDSTIASTLGVNLRTVQRIHKKLEGTWDVDVTIKRVYKEEGAARKVRDTDFVDKVMKMVEDDPTKSMRAMSRDLGCHEKTIRDCVSKDLKYRSYKMQ</sequence>
<reference evidence="2" key="1">
    <citation type="submission" date="2021-01" db="EMBL/GenBank/DDBJ databases">
        <title>Caligus Genome Assembly.</title>
        <authorList>
            <person name="Gallardo-Escarate C."/>
        </authorList>
    </citation>
    <scope>NUCLEOTIDE SEQUENCE [LARGE SCALE GENOMIC DNA]</scope>
</reference>
<evidence type="ECO:0000313" key="1">
    <source>
        <dbReference type="EMBL" id="QQP39073.1"/>
    </source>
</evidence>
<organism evidence="1 2">
    <name type="scientific">Caligus rogercresseyi</name>
    <name type="common">Sea louse</name>
    <dbReference type="NCBI Taxonomy" id="217165"/>
    <lineage>
        <taxon>Eukaryota</taxon>
        <taxon>Metazoa</taxon>
        <taxon>Ecdysozoa</taxon>
        <taxon>Arthropoda</taxon>
        <taxon>Crustacea</taxon>
        <taxon>Multicrustacea</taxon>
        <taxon>Hexanauplia</taxon>
        <taxon>Copepoda</taxon>
        <taxon>Siphonostomatoida</taxon>
        <taxon>Caligidae</taxon>
        <taxon>Caligus</taxon>
    </lineage>
</organism>